<keyword evidence="4 6" id="KW-1133">Transmembrane helix</keyword>
<comment type="similarity">
    <text evidence="2">Belongs to the CD225/Dispanin family.</text>
</comment>
<gene>
    <name evidence="7" type="primary">LOC114910481</name>
</gene>
<keyword evidence="8" id="KW-1185">Reference proteome</keyword>
<protein>
    <submittedName>
        <fullName evidence="7">Dispanin subfamily A member 2b-like</fullName>
    </submittedName>
</protein>
<reference evidence="7" key="3">
    <citation type="submission" date="2025-09" db="UniProtKB">
        <authorList>
            <consortium name="Ensembl"/>
        </authorList>
    </citation>
    <scope>IDENTIFICATION</scope>
</reference>
<dbReference type="PANTHER" id="PTHR13999:SF31">
    <property type="entry name" value="IFITM1-RELATED"/>
    <property type="match status" value="1"/>
</dbReference>
<evidence type="ECO:0000256" key="4">
    <source>
        <dbReference type="ARBA" id="ARBA00022989"/>
    </source>
</evidence>
<dbReference type="GO" id="GO:0005886">
    <property type="term" value="C:plasma membrane"/>
    <property type="evidence" value="ECO:0007669"/>
    <property type="project" value="TreeGrafter"/>
</dbReference>
<evidence type="ECO:0000256" key="6">
    <source>
        <dbReference type="SAM" id="Phobius"/>
    </source>
</evidence>
<reference evidence="7 8" key="1">
    <citation type="submission" date="2019-04" db="EMBL/GenBank/DDBJ databases">
        <authorList>
            <consortium name="Wellcome Sanger Institute Data Sharing"/>
        </authorList>
    </citation>
    <scope>NUCLEOTIDE SEQUENCE [LARGE SCALE GENOMIC DNA]</scope>
</reference>
<dbReference type="KEGG" id="sfm:114910481"/>
<dbReference type="AlphaFoldDB" id="A0A8C9W4A5"/>
<dbReference type="GeneID" id="114910481"/>
<dbReference type="InterPro" id="IPR007593">
    <property type="entry name" value="CD225/Dispanin_fam"/>
</dbReference>
<dbReference type="Pfam" id="PF04505">
    <property type="entry name" value="CD225"/>
    <property type="match status" value="1"/>
</dbReference>
<dbReference type="OrthoDB" id="9906841at2759"/>
<dbReference type="GeneTree" id="ENSGT00950000182857"/>
<feature type="transmembrane region" description="Helical" evidence="6">
    <location>
        <begin position="89"/>
        <end position="116"/>
    </location>
</feature>
<keyword evidence="5 6" id="KW-0472">Membrane</keyword>
<evidence type="ECO:0000256" key="5">
    <source>
        <dbReference type="ARBA" id="ARBA00023136"/>
    </source>
</evidence>
<dbReference type="PANTHER" id="PTHR13999">
    <property type="entry name" value="INTERFERON INDUCIBLE TRANSMEMBRANE PROTEIN"/>
    <property type="match status" value="1"/>
</dbReference>
<dbReference type="InterPro" id="IPR051517">
    <property type="entry name" value="IFITM_antiviral_protein"/>
</dbReference>
<organism evidence="7 8">
    <name type="scientific">Scleropages formosus</name>
    <name type="common">Asian bonytongue</name>
    <name type="synonym">Osteoglossum formosum</name>
    <dbReference type="NCBI Taxonomy" id="113540"/>
    <lineage>
        <taxon>Eukaryota</taxon>
        <taxon>Metazoa</taxon>
        <taxon>Chordata</taxon>
        <taxon>Craniata</taxon>
        <taxon>Vertebrata</taxon>
        <taxon>Euteleostomi</taxon>
        <taxon>Actinopterygii</taxon>
        <taxon>Neopterygii</taxon>
        <taxon>Teleostei</taxon>
        <taxon>Osteoglossocephala</taxon>
        <taxon>Osteoglossomorpha</taxon>
        <taxon>Osteoglossiformes</taxon>
        <taxon>Osteoglossidae</taxon>
        <taxon>Scleropages</taxon>
    </lineage>
</organism>
<evidence type="ECO:0000256" key="2">
    <source>
        <dbReference type="ARBA" id="ARBA00006843"/>
    </source>
</evidence>
<proteinExistence type="inferred from homology"/>
<accession>A0A8C9W4A5</accession>
<evidence type="ECO:0000256" key="1">
    <source>
        <dbReference type="ARBA" id="ARBA00004370"/>
    </source>
</evidence>
<evidence type="ECO:0000313" key="8">
    <source>
        <dbReference type="Proteomes" id="UP000694397"/>
    </source>
</evidence>
<evidence type="ECO:0000313" key="7">
    <source>
        <dbReference type="Ensembl" id="ENSSFOP00015070277.1"/>
    </source>
</evidence>
<evidence type="ECO:0000256" key="3">
    <source>
        <dbReference type="ARBA" id="ARBA00022692"/>
    </source>
</evidence>
<dbReference type="RefSeq" id="XP_029107539.1">
    <property type="nucleotide sequence ID" value="XM_029251706.1"/>
</dbReference>
<feature type="transmembrane region" description="Helical" evidence="6">
    <location>
        <begin position="44"/>
        <end position="68"/>
    </location>
</feature>
<comment type="subcellular location">
    <subcellularLocation>
        <location evidence="1">Membrane</location>
    </subcellularLocation>
</comment>
<dbReference type="Ensembl" id="ENSSFOT00015047433.1">
    <property type="protein sequence ID" value="ENSSFOP00015070277.1"/>
    <property type="gene ID" value="ENSSFOG00015028652.1"/>
</dbReference>
<dbReference type="Proteomes" id="UP000694397">
    <property type="component" value="Chromosome 5"/>
</dbReference>
<reference evidence="7" key="2">
    <citation type="submission" date="2025-08" db="UniProtKB">
        <authorList>
            <consortium name="Ensembl"/>
        </authorList>
    </citation>
    <scope>IDENTIFICATION</scope>
</reference>
<name>A0A8C9W4A5_SCLFO</name>
<keyword evidence="3 6" id="KW-0812">Transmembrane</keyword>
<sequence length="134" mass="15046">MENNRHLQSEFVVMQGGPYEQLKQPEEMRTLVRPAATLTLRDHIVWSLCNFFYMNPCCLGLAALIYSIKARDRKVVGDLEGAQSYGSTACYLNAFSLGLTVTLVVIFIVLLSLGFIQFSRDLAQHMNNLDNGRG</sequence>